<gene>
    <name evidence="2" type="ORF">ElyMa_006511000</name>
</gene>
<dbReference type="EMBL" id="BMAT01013054">
    <property type="protein sequence ID" value="GFS05030.1"/>
    <property type="molecule type" value="Genomic_DNA"/>
</dbReference>
<feature type="region of interest" description="Disordered" evidence="1">
    <location>
        <begin position="1"/>
        <end position="45"/>
    </location>
</feature>
<dbReference type="AlphaFoldDB" id="A0AAV4I509"/>
<organism evidence="2 3">
    <name type="scientific">Elysia marginata</name>
    <dbReference type="NCBI Taxonomy" id="1093978"/>
    <lineage>
        <taxon>Eukaryota</taxon>
        <taxon>Metazoa</taxon>
        <taxon>Spiralia</taxon>
        <taxon>Lophotrochozoa</taxon>
        <taxon>Mollusca</taxon>
        <taxon>Gastropoda</taxon>
        <taxon>Heterobranchia</taxon>
        <taxon>Euthyneura</taxon>
        <taxon>Panpulmonata</taxon>
        <taxon>Sacoglossa</taxon>
        <taxon>Placobranchoidea</taxon>
        <taxon>Plakobranchidae</taxon>
        <taxon>Elysia</taxon>
    </lineage>
</organism>
<feature type="compositionally biased region" description="Basic and acidic residues" evidence="1">
    <location>
        <begin position="1"/>
        <end position="10"/>
    </location>
</feature>
<keyword evidence="3" id="KW-1185">Reference proteome</keyword>
<proteinExistence type="predicted"/>
<reference evidence="2 3" key="1">
    <citation type="journal article" date="2021" name="Elife">
        <title>Chloroplast acquisition without the gene transfer in kleptoplastic sea slugs, Plakobranchus ocellatus.</title>
        <authorList>
            <person name="Maeda T."/>
            <person name="Takahashi S."/>
            <person name="Yoshida T."/>
            <person name="Shimamura S."/>
            <person name="Takaki Y."/>
            <person name="Nagai Y."/>
            <person name="Toyoda A."/>
            <person name="Suzuki Y."/>
            <person name="Arimoto A."/>
            <person name="Ishii H."/>
            <person name="Satoh N."/>
            <person name="Nishiyama T."/>
            <person name="Hasebe M."/>
            <person name="Maruyama T."/>
            <person name="Minagawa J."/>
            <person name="Obokata J."/>
            <person name="Shigenobu S."/>
        </authorList>
    </citation>
    <scope>NUCLEOTIDE SEQUENCE [LARGE SCALE GENOMIC DNA]</scope>
</reference>
<protein>
    <submittedName>
        <fullName evidence="2">Uncharacterized protein</fullName>
    </submittedName>
</protein>
<evidence type="ECO:0000256" key="1">
    <source>
        <dbReference type="SAM" id="MobiDB-lite"/>
    </source>
</evidence>
<accession>A0AAV4I509</accession>
<name>A0AAV4I509_9GAST</name>
<evidence type="ECO:0000313" key="2">
    <source>
        <dbReference type="EMBL" id="GFS05030.1"/>
    </source>
</evidence>
<dbReference type="Proteomes" id="UP000762676">
    <property type="component" value="Unassembled WGS sequence"/>
</dbReference>
<sequence length="136" mass="14811">MQIYPEREFYEMQSFQDDDDDDNDDDDDDVGDDGGGGGGEDDSGSGVVVVVLCGVKAAVSASEAVVWCKKPLIRQLPCPSSQILAIRKDQYCPRQVDRSGPFPVMRLELLLNSAIMVGLVEAKYYGMGYIALVPRG</sequence>
<feature type="compositionally biased region" description="Acidic residues" evidence="1">
    <location>
        <begin position="16"/>
        <end position="32"/>
    </location>
</feature>
<comment type="caution">
    <text evidence="2">The sequence shown here is derived from an EMBL/GenBank/DDBJ whole genome shotgun (WGS) entry which is preliminary data.</text>
</comment>
<evidence type="ECO:0000313" key="3">
    <source>
        <dbReference type="Proteomes" id="UP000762676"/>
    </source>
</evidence>